<feature type="compositionally biased region" description="Basic residues" evidence="1">
    <location>
        <begin position="36"/>
        <end position="48"/>
    </location>
</feature>
<feature type="compositionally biased region" description="Polar residues" evidence="1">
    <location>
        <begin position="64"/>
        <end position="73"/>
    </location>
</feature>
<evidence type="ECO:0000256" key="1">
    <source>
        <dbReference type="SAM" id="MobiDB-lite"/>
    </source>
</evidence>
<reference evidence="2" key="3">
    <citation type="submission" date="2025-09" db="UniProtKB">
        <authorList>
            <consortium name="Ensembl"/>
        </authorList>
    </citation>
    <scope>IDENTIFICATION</scope>
</reference>
<evidence type="ECO:0000313" key="3">
    <source>
        <dbReference type="Proteomes" id="UP000314982"/>
    </source>
</evidence>
<reference evidence="2" key="2">
    <citation type="submission" date="2025-08" db="UniProtKB">
        <authorList>
            <consortium name="Ensembl"/>
        </authorList>
    </citation>
    <scope>IDENTIFICATION</scope>
</reference>
<keyword evidence="3" id="KW-1185">Reference proteome</keyword>
<accession>A0A4W5N1J3</accession>
<feature type="compositionally biased region" description="Basic and acidic residues" evidence="1">
    <location>
        <begin position="12"/>
        <end position="24"/>
    </location>
</feature>
<dbReference type="Proteomes" id="UP000314982">
    <property type="component" value="Unassembled WGS sequence"/>
</dbReference>
<evidence type="ECO:0000313" key="2">
    <source>
        <dbReference type="Ensembl" id="ENSHHUP00000043913.1"/>
    </source>
</evidence>
<dbReference type="GeneTree" id="ENSGT00940000155556"/>
<feature type="region of interest" description="Disordered" evidence="1">
    <location>
        <begin position="12"/>
        <end position="73"/>
    </location>
</feature>
<dbReference type="AlphaFoldDB" id="A0A4W5N1J3"/>
<proteinExistence type="predicted"/>
<reference evidence="3" key="1">
    <citation type="submission" date="2018-06" db="EMBL/GenBank/DDBJ databases">
        <title>Genome assembly of Danube salmon.</title>
        <authorList>
            <person name="Macqueen D.J."/>
            <person name="Gundappa M.K."/>
        </authorList>
    </citation>
    <scope>NUCLEOTIDE SEQUENCE [LARGE SCALE GENOMIC DNA]</scope>
</reference>
<dbReference type="Ensembl" id="ENSHHUT00000045555.1">
    <property type="protein sequence ID" value="ENSHHUP00000043913.1"/>
    <property type="gene ID" value="ENSHHUG00000026932.1"/>
</dbReference>
<sequence length="102" mass="12435">MSDFDEFERLLTENKKERDKENRHGWRTPSRSLSRERKKRCRERRKSRESRSDSKDRRRHRRSIQTQKQSQETVVRYSITADSDVHDTIKVQLLIMSQLSIC</sequence>
<protein>
    <submittedName>
        <fullName evidence="2">Uncharacterized protein</fullName>
    </submittedName>
</protein>
<name>A0A4W5N1J3_9TELE</name>
<organism evidence="2 3">
    <name type="scientific">Hucho hucho</name>
    <name type="common">huchen</name>
    <dbReference type="NCBI Taxonomy" id="62062"/>
    <lineage>
        <taxon>Eukaryota</taxon>
        <taxon>Metazoa</taxon>
        <taxon>Chordata</taxon>
        <taxon>Craniata</taxon>
        <taxon>Vertebrata</taxon>
        <taxon>Euteleostomi</taxon>
        <taxon>Actinopterygii</taxon>
        <taxon>Neopterygii</taxon>
        <taxon>Teleostei</taxon>
        <taxon>Protacanthopterygii</taxon>
        <taxon>Salmoniformes</taxon>
        <taxon>Salmonidae</taxon>
        <taxon>Salmoninae</taxon>
        <taxon>Hucho</taxon>
    </lineage>
</organism>